<organism evidence="1 2">
    <name type="scientific">Brucella pseudogrignonensis</name>
    <dbReference type="NCBI Taxonomy" id="419475"/>
    <lineage>
        <taxon>Bacteria</taxon>
        <taxon>Pseudomonadati</taxon>
        <taxon>Pseudomonadota</taxon>
        <taxon>Alphaproteobacteria</taxon>
        <taxon>Hyphomicrobiales</taxon>
        <taxon>Brucellaceae</taxon>
        <taxon>Brucella/Ochrobactrum group</taxon>
        <taxon>Brucella</taxon>
    </lineage>
</organism>
<dbReference type="Proteomes" id="UP000216188">
    <property type="component" value="Unassembled WGS sequence"/>
</dbReference>
<dbReference type="EMBL" id="NNRM01000044">
    <property type="protein sequence ID" value="OYR22612.1"/>
    <property type="molecule type" value="Genomic_DNA"/>
</dbReference>
<comment type="caution">
    <text evidence="1">The sequence shown here is derived from an EMBL/GenBank/DDBJ whole genome shotgun (WGS) entry which is preliminary data.</text>
</comment>
<evidence type="ECO:0000313" key="2">
    <source>
        <dbReference type="Proteomes" id="UP000216188"/>
    </source>
</evidence>
<proteinExistence type="predicted"/>
<reference evidence="1 2" key="1">
    <citation type="submission" date="2017-07" db="EMBL/GenBank/DDBJ databases">
        <title>Phylogenetic study on the rhizospheric bacterium Ochrobactrum sp. A44.</title>
        <authorList>
            <person name="Krzyzanowska D.M."/>
            <person name="Ossowicki A."/>
            <person name="Rajewska M."/>
            <person name="Maciag T."/>
            <person name="Kaczynski Z."/>
            <person name="Czerwicka M."/>
            <person name="Jafra S."/>
        </authorList>
    </citation>
    <scope>NUCLEOTIDE SEQUENCE [LARGE SCALE GENOMIC DNA]</scope>
    <source>
        <strain evidence="1 2">CCUG 30717</strain>
    </source>
</reference>
<name>A0A256G669_9HYPH</name>
<sequence>MGRCKGGAVDQIVSRRIELAPRAQSIDNGHQSGVSITPYRYHLTAIVGQCGSANDH</sequence>
<accession>A0A256G669</accession>
<gene>
    <name evidence="1" type="ORF">CEV34_4444</name>
</gene>
<protein>
    <submittedName>
        <fullName evidence="1">Uncharacterized protein</fullName>
    </submittedName>
</protein>
<evidence type="ECO:0000313" key="1">
    <source>
        <dbReference type="EMBL" id="OYR22612.1"/>
    </source>
</evidence>
<dbReference type="AlphaFoldDB" id="A0A256G669"/>
<keyword evidence="2" id="KW-1185">Reference proteome</keyword>